<organism evidence="2 3">
    <name type="scientific">Aeromicrobium ginsengisoli</name>
    <dbReference type="NCBI Taxonomy" id="363867"/>
    <lineage>
        <taxon>Bacteria</taxon>
        <taxon>Bacillati</taxon>
        <taxon>Actinomycetota</taxon>
        <taxon>Actinomycetes</taxon>
        <taxon>Propionibacteriales</taxon>
        <taxon>Nocardioidaceae</taxon>
        <taxon>Aeromicrobium</taxon>
    </lineage>
</organism>
<feature type="region of interest" description="Disordered" evidence="1">
    <location>
        <begin position="147"/>
        <end position="170"/>
    </location>
</feature>
<accession>A0A5M4FG39</accession>
<protein>
    <submittedName>
        <fullName evidence="2">Uncharacterized protein</fullName>
    </submittedName>
</protein>
<proteinExistence type="predicted"/>
<name>A0A5M4FG39_9ACTN</name>
<dbReference type="EMBL" id="SDPQ02000002">
    <property type="protein sequence ID" value="KAA1398208.1"/>
    <property type="molecule type" value="Genomic_DNA"/>
</dbReference>
<dbReference type="RefSeq" id="WP_149689638.1">
    <property type="nucleotide sequence ID" value="NZ_SDPQ02000002.1"/>
</dbReference>
<dbReference type="Proteomes" id="UP000380867">
    <property type="component" value="Unassembled WGS sequence"/>
</dbReference>
<dbReference type="OrthoDB" id="3746081at2"/>
<comment type="caution">
    <text evidence="2">The sequence shown here is derived from an EMBL/GenBank/DDBJ whole genome shotgun (WGS) entry which is preliminary data.</text>
</comment>
<reference evidence="2" key="1">
    <citation type="submission" date="2019-09" db="EMBL/GenBank/DDBJ databases">
        <authorList>
            <person name="Li J."/>
        </authorList>
    </citation>
    <scope>NUCLEOTIDE SEQUENCE [LARGE SCALE GENOMIC DNA]</scope>
    <source>
        <strain evidence="2">JCM 14732</strain>
    </source>
</reference>
<evidence type="ECO:0000313" key="3">
    <source>
        <dbReference type="Proteomes" id="UP000380867"/>
    </source>
</evidence>
<sequence>MDPDEPGWPLIDDFFAGEASGLAEPTVRRYVRVRDRLTQFLDTAEMGEWLGTDPGTVLSAEREFHECGAFWHLFGPNELVCVLPGFLQEPWLPDSLGETRTQISLVSRLLSHLSRKRLIDHSLFACAFWDAEAAVKQARIDLTRRSATQEPDAWADQMPDRFKQEPGSQW</sequence>
<keyword evidence="3" id="KW-1185">Reference proteome</keyword>
<gene>
    <name evidence="2" type="ORF">ESP70_012855</name>
</gene>
<evidence type="ECO:0000256" key="1">
    <source>
        <dbReference type="SAM" id="MobiDB-lite"/>
    </source>
</evidence>
<evidence type="ECO:0000313" key="2">
    <source>
        <dbReference type="EMBL" id="KAA1398208.1"/>
    </source>
</evidence>
<dbReference type="AlphaFoldDB" id="A0A5M4FG39"/>